<keyword evidence="6" id="KW-0449">Lipoprotein</keyword>
<keyword evidence="4" id="KW-0472">Membrane</keyword>
<evidence type="ECO:0000313" key="8">
    <source>
        <dbReference type="EMBL" id="MES1929343.1"/>
    </source>
</evidence>
<evidence type="ECO:0000256" key="2">
    <source>
        <dbReference type="ARBA" id="ARBA00022475"/>
    </source>
</evidence>
<evidence type="ECO:0000256" key="6">
    <source>
        <dbReference type="ARBA" id="ARBA00023288"/>
    </source>
</evidence>
<keyword evidence="3 7" id="KW-0732">Signal</keyword>
<keyword evidence="2" id="KW-1003">Cell membrane</keyword>
<feature type="signal peptide" evidence="7">
    <location>
        <begin position="1"/>
        <end position="21"/>
    </location>
</feature>
<dbReference type="PROSITE" id="PS51257">
    <property type="entry name" value="PROKAR_LIPOPROTEIN"/>
    <property type="match status" value="1"/>
</dbReference>
<evidence type="ECO:0000256" key="4">
    <source>
        <dbReference type="ARBA" id="ARBA00023136"/>
    </source>
</evidence>
<organism evidence="8 9">
    <name type="scientific">Salinisphaera dokdonensis CL-ES53</name>
    <dbReference type="NCBI Taxonomy" id="1304272"/>
    <lineage>
        <taxon>Bacteria</taxon>
        <taxon>Pseudomonadati</taxon>
        <taxon>Pseudomonadota</taxon>
        <taxon>Gammaproteobacteria</taxon>
        <taxon>Salinisphaerales</taxon>
        <taxon>Salinisphaeraceae</taxon>
        <taxon>Salinisphaera</taxon>
    </lineage>
</organism>
<keyword evidence="9" id="KW-1185">Reference proteome</keyword>
<dbReference type="EMBL" id="APND01000002">
    <property type="protein sequence ID" value="MES1929343.1"/>
    <property type="molecule type" value="Genomic_DNA"/>
</dbReference>
<accession>A0ABV2B0E4</accession>
<evidence type="ECO:0000256" key="7">
    <source>
        <dbReference type="SAM" id="SignalP"/>
    </source>
</evidence>
<comment type="caution">
    <text evidence="8">The sequence shown here is derived from an EMBL/GenBank/DDBJ whole genome shotgun (WGS) entry which is preliminary data.</text>
</comment>
<evidence type="ECO:0000256" key="1">
    <source>
        <dbReference type="ARBA" id="ARBA00010296"/>
    </source>
</evidence>
<reference evidence="8 9" key="1">
    <citation type="submission" date="2013-03" db="EMBL/GenBank/DDBJ databases">
        <title>Salinisphaera dokdonensis CL-ES53 Genome Sequencing.</title>
        <authorList>
            <person name="Li C."/>
            <person name="Lai Q."/>
            <person name="Shao Z."/>
        </authorList>
    </citation>
    <scope>NUCLEOTIDE SEQUENCE [LARGE SCALE GENOMIC DNA]</scope>
    <source>
        <strain evidence="8 9">CL-ES53</strain>
    </source>
</reference>
<proteinExistence type="inferred from homology"/>
<name>A0ABV2B0E4_9GAMM</name>
<dbReference type="RefSeq" id="WP_353110834.1">
    <property type="nucleotide sequence ID" value="NZ_APND01000002.1"/>
</dbReference>
<protein>
    <submittedName>
        <fullName evidence="8">Entericidin EcnAB</fullName>
    </submittedName>
</protein>
<keyword evidence="5" id="KW-0564">Palmitate</keyword>
<feature type="chain" id="PRO_5047340078" evidence="7">
    <location>
        <begin position="22"/>
        <end position="46"/>
    </location>
</feature>
<comment type="similarity">
    <text evidence="1">Belongs to the EcnA/EcnB lipoprotein family.</text>
</comment>
<evidence type="ECO:0000313" key="9">
    <source>
        <dbReference type="Proteomes" id="UP001460888"/>
    </source>
</evidence>
<dbReference type="InterPro" id="IPR012556">
    <property type="entry name" value="Entericidin"/>
</dbReference>
<evidence type="ECO:0000256" key="3">
    <source>
        <dbReference type="ARBA" id="ARBA00022729"/>
    </source>
</evidence>
<gene>
    <name evidence="8" type="ORF">SADO_08802</name>
</gene>
<dbReference type="Pfam" id="PF08085">
    <property type="entry name" value="Entericidin"/>
    <property type="match status" value="1"/>
</dbReference>
<dbReference type="Proteomes" id="UP001460888">
    <property type="component" value="Unassembled WGS sequence"/>
</dbReference>
<evidence type="ECO:0000256" key="5">
    <source>
        <dbReference type="ARBA" id="ARBA00023139"/>
    </source>
</evidence>
<sequence length="46" mass="4749">MNQSKIASLLALAVVSITLLAGCNTIQGAGEDMEQAGQEVQEEASE</sequence>